<reference evidence="1 2" key="1">
    <citation type="submission" date="2022-09" db="EMBL/GenBank/DDBJ databases">
        <title>Evolutionary Diversification of Methanotrophic Ca. Methanophagales (ANME-1) and Their Expansive Virome.</title>
        <authorList>
            <person name="Laso-Perez R."/>
            <person name="Wu F."/>
            <person name="Cremiere A."/>
            <person name="Speth D."/>
            <person name="Magyar J.S."/>
            <person name="Krupovic M."/>
            <person name="Orphan V.J."/>
        </authorList>
    </citation>
    <scope>NUCLEOTIDE SEQUENCE [LARGE SCALE GENOMIC DNA]</scope>
    <source>
        <strain evidence="1">PBV299</strain>
    </source>
</reference>
<organism evidence="1 2">
    <name type="scientific">Methanophagales virus PBV299</name>
    <dbReference type="NCBI Taxonomy" id="2987730"/>
    <lineage>
        <taxon>Viruses</taxon>
        <taxon>Duplodnaviria</taxon>
        <taxon>Heunggongvirae</taxon>
        <taxon>Uroviricota</taxon>
        <taxon>Caudoviricetes</taxon>
        <taxon>Nakonvirales</taxon>
        <taxon>Ahpuchviridae</taxon>
        <taxon>Kisinvirus</taxon>
        <taxon>Kisinvirus pescaderoense</taxon>
    </lineage>
</organism>
<sequence length="85" mass="9726">MEYNLSGINLLRSNIVMKASIFFEGSRIVRKLLERIFDAYSNGELDIGEIDLILQTHLPFLTESDRAEILDLLIKSKLEAELECP</sequence>
<gene>
    <name evidence="1" type="ORF">OFDIEDLO_00047</name>
</gene>
<protein>
    <submittedName>
        <fullName evidence="1">Uncharacterized protein</fullName>
    </submittedName>
</protein>
<proteinExistence type="predicted"/>
<evidence type="ECO:0000313" key="2">
    <source>
        <dbReference type="Proteomes" id="UP001156193"/>
    </source>
</evidence>
<accession>A0ABY6GLG5</accession>
<name>A0ABY6GLG5_9CAUD</name>
<evidence type="ECO:0000313" key="1">
    <source>
        <dbReference type="EMBL" id="UYL64843.1"/>
    </source>
</evidence>
<dbReference type="EMBL" id="OP413838">
    <property type="protein sequence ID" value="UYL64843.1"/>
    <property type="molecule type" value="Genomic_DNA"/>
</dbReference>
<keyword evidence="2" id="KW-1185">Reference proteome</keyword>
<dbReference type="Proteomes" id="UP001156193">
    <property type="component" value="Segment"/>
</dbReference>